<proteinExistence type="predicted"/>
<dbReference type="GO" id="GO:0043022">
    <property type="term" value="F:ribosome binding"/>
    <property type="evidence" value="ECO:0007669"/>
    <property type="project" value="InterPro"/>
</dbReference>
<keyword evidence="2" id="KW-0812">Transmembrane</keyword>
<evidence type="ECO:0000256" key="4">
    <source>
        <dbReference type="ARBA" id="ARBA00022989"/>
    </source>
</evidence>
<keyword evidence="5 7" id="KW-0496">Mitochondrion</keyword>
<accession>A0A5C3QS97</accession>
<evidence type="ECO:0000259" key="9">
    <source>
        <dbReference type="PROSITE" id="PS51758"/>
    </source>
</evidence>
<dbReference type="InterPro" id="IPR033122">
    <property type="entry name" value="LETM1-like_RBD"/>
</dbReference>
<keyword evidence="4" id="KW-1133">Transmembrane helix</keyword>
<dbReference type="Pfam" id="PF07766">
    <property type="entry name" value="LETM1_RBD"/>
    <property type="match status" value="1"/>
</dbReference>
<protein>
    <recommendedName>
        <fullName evidence="9">Letm1 RBD domain-containing protein</fullName>
    </recommendedName>
</protein>
<feature type="compositionally biased region" description="Low complexity" evidence="8">
    <location>
        <begin position="84"/>
        <end position="102"/>
    </location>
</feature>
<dbReference type="PROSITE" id="PS51758">
    <property type="entry name" value="LETM1_RBD"/>
    <property type="match status" value="1"/>
</dbReference>
<evidence type="ECO:0000313" key="11">
    <source>
        <dbReference type="Proteomes" id="UP000305067"/>
    </source>
</evidence>
<feature type="compositionally biased region" description="Low complexity" evidence="8">
    <location>
        <begin position="55"/>
        <end position="72"/>
    </location>
</feature>
<dbReference type="InterPro" id="IPR044202">
    <property type="entry name" value="LETM1/MDM38-like"/>
</dbReference>
<comment type="subcellular location">
    <subcellularLocation>
        <location evidence="1">Mitochondrion inner membrane</location>
        <topology evidence="1">Single-pass membrane protein</topology>
    </subcellularLocation>
</comment>
<dbReference type="EMBL" id="ML178818">
    <property type="protein sequence ID" value="TFL04845.1"/>
    <property type="molecule type" value="Genomic_DNA"/>
</dbReference>
<evidence type="ECO:0000256" key="8">
    <source>
        <dbReference type="SAM" id="MobiDB-lite"/>
    </source>
</evidence>
<keyword evidence="6" id="KW-0472">Membrane</keyword>
<feature type="region of interest" description="Disordered" evidence="8">
    <location>
        <begin position="25"/>
        <end position="102"/>
    </location>
</feature>
<reference evidence="10 11" key="1">
    <citation type="journal article" date="2019" name="Nat. Ecol. Evol.">
        <title>Megaphylogeny resolves global patterns of mushroom evolution.</title>
        <authorList>
            <person name="Varga T."/>
            <person name="Krizsan K."/>
            <person name="Foldi C."/>
            <person name="Dima B."/>
            <person name="Sanchez-Garcia M."/>
            <person name="Sanchez-Ramirez S."/>
            <person name="Szollosi G.J."/>
            <person name="Szarkandi J.G."/>
            <person name="Papp V."/>
            <person name="Albert L."/>
            <person name="Andreopoulos W."/>
            <person name="Angelini C."/>
            <person name="Antonin V."/>
            <person name="Barry K.W."/>
            <person name="Bougher N.L."/>
            <person name="Buchanan P."/>
            <person name="Buyck B."/>
            <person name="Bense V."/>
            <person name="Catcheside P."/>
            <person name="Chovatia M."/>
            <person name="Cooper J."/>
            <person name="Damon W."/>
            <person name="Desjardin D."/>
            <person name="Finy P."/>
            <person name="Geml J."/>
            <person name="Haridas S."/>
            <person name="Hughes K."/>
            <person name="Justo A."/>
            <person name="Karasinski D."/>
            <person name="Kautmanova I."/>
            <person name="Kiss B."/>
            <person name="Kocsube S."/>
            <person name="Kotiranta H."/>
            <person name="LaButti K.M."/>
            <person name="Lechner B.E."/>
            <person name="Liimatainen K."/>
            <person name="Lipzen A."/>
            <person name="Lukacs Z."/>
            <person name="Mihaltcheva S."/>
            <person name="Morgado L.N."/>
            <person name="Niskanen T."/>
            <person name="Noordeloos M.E."/>
            <person name="Ohm R.A."/>
            <person name="Ortiz-Santana B."/>
            <person name="Ovrebo C."/>
            <person name="Racz N."/>
            <person name="Riley R."/>
            <person name="Savchenko A."/>
            <person name="Shiryaev A."/>
            <person name="Soop K."/>
            <person name="Spirin V."/>
            <person name="Szebenyi C."/>
            <person name="Tomsovsky M."/>
            <person name="Tulloss R.E."/>
            <person name="Uehling J."/>
            <person name="Grigoriev I.V."/>
            <person name="Vagvolgyi C."/>
            <person name="Papp T."/>
            <person name="Martin F.M."/>
            <person name="Miettinen O."/>
            <person name="Hibbett D.S."/>
            <person name="Nagy L.G."/>
        </authorList>
    </citation>
    <scope>NUCLEOTIDE SEQUENCE [LARGE SCALE GENOMIC DNA]</scope>
    <source>
        <strain evidence="10 11">CBS 309.79</strain>
    </source>
</reference>
<sequence>MLRQLVVRQAGRHVIQRRLLANNALNSSQEKSTPITPPQLPNKPSRSKLELRPGPTKQPTTISQSPSSSTLTSKHDKSTLPKDSASTSQSSSSTTTSPSPASISEITQTAKEDLKHAQEHGVLAPPPEGVSWARRMLHQAIELFKFYYRGIKMINTHRLQVAAIKQRIQSGGAPLTRQEARFIDTFGHDVKKLVPFLITVLILEEIIPLIALYAPSMLPSTCILPSQRTRIHEKKRDKAVDYARTYRPVLASAVAGPILDKQHGAMALCAVLRISTMGPDILRRRRLNKHMELVRNDDEMLAKEDMGARLGDSEVVQALEERGITFGDMPAADARNRLTWWLKAVSKPSTDPAGESTIRQSLIAQRLPSFK</sequence>
<name>A0A5C3QS97_9AGAR</name>
<evidence type="ECO:0000256" key="6">
    <source>
        <dbReference type="ARBA" id="ARBA00023136"/>
    </source>
</evidence>
<dbReference type="GO" id="GO:0005743">
    <property type="term" value="C:mitochondrial inner membrane"/>
    <property type="evidence" value="ECO:0007669"/>
    <property type="project" value="UniProtKB-SubCell"/>
</dbReference>
<dbReference type="PANTHER" id="PTHR14009">
    <property type="entry name" value="LEUCINE ZIPPER-EF-HAND CONTAINING TRANSMEMBRANE PROTEIN"/>
    <property type="match status" value="1"/>
</dbReference>
<evidence type="ECO:0000256" key="2">
    <source>
        <dbReference type="ARBA" id="ARBA00022692"/>
    </source>
</evidence>
<evidence type="ECO:0000313" key="10">
    <source>
        <dbReference type="EMBL" id="TFL04845.1"/>
    </source>
</evidence>
<keyword evidence="3" id="KW-0999">Mitochondrion inner membrane</keyword>
<dbReference type="Proteomes" id="UP000305067">
    <property type="component" value="Unassembled WGS sequence"/>
</dbReference>
<evidence type="ECO:0000256" key="3">
    <source>
        <dbReference type="ARBA" id="ARBA00022792"/>
    </source>
</evidence>
<evidence type="ECO:0000256" key="7">
    <source>
        <dbReference type="PROSITE-ProRule" id="PRU01094"/>
    </source>
</evidence>
<dbReference type="OrthoDB" id="73691at2759"/>
<dbReference type="PANTHER" id="PTHR14009:SF1">
    <property type="entry name" value="MITOCHONDRIAL PROTON_CALCIUM EXCHANGER PROTEIN"/>
    <property type="match status" value="1"/>
</dbReference>
<feature type="domain" description="Letm1 RBD" evidence="9">
    <location>
        <begin position="192"/>
        <end position="371"/>
    </location>
</feature>
<dbReference type="STRING" id="1884261.A0A5C3QS97"/>
<gene>
    <name evidence="10" type="ORF">BDV98DRAFT_562925</name>
</gene>
<evidence type="ECO:0000256" key="5">
    <source>
        <dbReference type="ARBA" id="ARBA00023128"/>
    </source>
</evidence>
<feature type="compositionally biased region" description="Polar residues" evidence="8">
    <location>
        <begin position="25"/>
        <end position="34"/>
    </location>
</feature>
<dbReference type="AlphaFoldDB" id="A0A5C3QS97"/>
<organism evidence="10 11">
    <name type="scientific">Pterulicium gracile</name>
    <dbReference type="NCBI Taxonomy" id="1884261"/>
    <lineage>
        <taxon>Eukaryota</taxon>
        <taxon>Fungi</taxon>
        <taxon>Dikarya</taxon>
        <taxon>Basidiomycota</taxon>
        <taxon>Agaricomycotina</taxon>
        <taxon>Agaricomycetes</taxon>
        <taxon>Agaricomycetidae</taxon>
        <taxon>Agaricales</taxon>
        <taxon>Pleurotineae</taxon>
        <taxon>Pterulaceae</taxon>
        <taxon>Pterulicium</taxon>
    </lineage>
</organism>
<evidence type="ECO:0000256" key="1">
    <source>
        <dbReference type="ARBA" id="ARBA00004434"/>
    </source>
</evidence>
<dbReference type="GO" id="GO:0030003">
    <property type="term" value="P:intracellular monoatomic cation homeostasis"/>
    <property type="evidence" value="ECO:0007669"/>
    <property type="project" value="TreeGrafter"/>
</dbReference>
<keyword evidence="11" id="KW-1185">Reference proteome</keyword>